<evidence type="ECO:0000313" key="2">
    <source>
        <dbReference type="Proteomes" id="UP000661006"/>
    </source>
</evidence>
<dbReference type="RefSeq" id="WP_194258109.1">
    <property type="nucleotide sequence ID" value="NZ_JABCQN010000006.1"/>
</dbReference>
<comment type="caution">
    <text evidence="1">The sequence shown here is derived from an EMBL/GenBank/DDBJ whole genome shotgun (WGS) entry which is preliminary data.</text>
</comment>
<organism evidence="1 2">
    <name type="scientific">Gluconobacter japonicus</name>
    <dbReference type="NCBI Taxonomy" id="376620"/>
    <lineage>
        <taxon>Bacteria</taxon>
        <taxon>Pseudomonadati</taxon>
        <taxon>Pseudomonadota</taxon>
        <taxon>Alphaproteobacteria</taxon>
        <taxon>Acetobacterales</taxon>
        <taxon>Acetobacteraceae</taxon>
        <taxon>Gluconobacter</taxon>
    </lineage>
</organism>
<accession>A0A9Q2ITD9</accession>
<dbReference type="AlphaFoldDB" id="A0A9Q2ITD9"/>
<evidence type="ECO:0000313" key="1">
    <source>
        <dbReference type="EMBL" id="MBF0871623.1"/>
    </source>
</evidence>
<dbReference type="Pfam" id="PF13560">
    <property type="entry name" value="HTH_31"/>
    <property type="match status" value="1"/>
</dbReference>
<sequence length="79" mass="8781">MAGLLRETDVEDISPRAIRQARLDAGLTQVSAASLVHVTPLTWKRWESGDRSMHPAFWELFALKVESGISGGMNRDESK</sequence>
<dbReference type="InterPro" id="IPR010982">
    <property type="entry name" value="Lambda_DNA-bd_dom_sf"/>
</dbReference>
<proteinExistence type="predicted"/>
<dbReference type="Proteomes" id="UP000661006">
    <property type="component" value="Unassembled WGS sequence"/>
</dbReference>
<dbReference type="EMBL" id="JABCQN010000006">
    <property type="protein sequence ID" value="MBF0871623.1"/>
    <property type="molecule type" value="Genomic_DNA"/>
</dbReference>
<dbReference type="CDD" id="cd00093">
    <property type="entry name" value="HTH_XRE"/>
    <property type="match status" value="1"/>
</dbReference>
<reference evidence="1" key="2">
    <citation type="submission" date="2020-11" db="EMBL/GenBank/DDBJ databases">
        <title>Description of novel Gluconobacter species.</title>
        <authorList>
            <person name="Cleenwerck I."/>
            <person name="Cnockaert M."/>
            <person name="Borremans W."/>
            <person name="Wieme A.D."/>
            <person name="De Vuyst L."/>
            <person name="Vandamme P."/>
        </authorList>
    </citation>
    <scope>NUCLEOTIDE SEQUENCE</scope>
    <source>
        <strain evidence="1">R71697</strain>
    </source>
</reference>
<dbReference type="GO" id="GO:0003677">
    <property type="term" value="F:DNA binding"/>
    <property type="evidence" value="ECO:0007669"/>
    <property type="project" value="InterPro"/>
</dbReference>
<dbReference type="SUPFAM" id="SSF47413">
    <property type="entry name" value="lambda repressor-like DNA-binding domains"/>
    <property type="match status" value="1"/>
</dbReference>
<reference evidence="1" key="1">
    <citation type="submission" date="2020-04" db="EMBL/GenBank/DDBJ databases">
        <authorList>
            <person name="Sombolestani A."/>
        </authorList>
    </citation>
    <scope>NUCLEOTIDE SEQUENCE</scope>
    <source>
        <strain evidence="1">R71697</strain>
    </source>
</reference>
<name>A0A9Q2ITD9_GLUJA</name>
<gene>
    <name evidence="1" type="ORF">HKD32_12310</name>
</gene>
<dbReference type="GeneID" id="81475482"/>
<dbReference type="Gene3D" id="1.10.260.40">
    <property type="entry name" value="lambda repressor-like DNA-binding domains"/>
    <property type="match status" value="1"/>
</dbReference>
<protein>
    <submittedName>
        <fullName evidence="1">Helix-turn-helix transcriptional regulator</fullName>
    </submittedName>
</protein>
<dbReference type="InterPro" id="IPR001387">
    <property type="entry name" value="Cro/C1-type_HTH"/>
</dbReference>